<comment type="caution">
    <text evidence="1">The sequence shown here is derived from an EMBL/GenBank/DDBJ whole genome shotgun (WGS) entry which is preliminary data.</text>
</comment>
<dbReference type="GO" id="GO:0006289">
    <property type="term" value="P:nucleotide-excision repair"/>
    <property type="evidence" value="ECO:0007669"/>
    <property type="project" value="InterPro"/>
</dbReference>
<evidence type="ECO:0000313" key="1">
    <source>
        <dbReference type="EMBL" id="EKX72255.1"/>
    </source>
</evidence>
<dbReference type="AlphaFoldDB" id="L1LAH0"/>
<dbReference type="RefSeq" id="XP_004831707.1">
    <property type="nucleotide sequence ID" value="XM_004831650.1"/>
</dbReference>
<dbReference type="GO" id="GO:0006367">
    <property type="term" value="P:transcription initiation at RNA polymerase II promoter"/>
    <property type="evidence" value="ECO:0007669"/>
    <property type="project" value="InterPro"/>
</dbReference>
<dbReference type="EMBL" id="ACOU01000007">
    <property type="protein sequence ID" value="EKX72255.1"/>
    <property type="molecule type" value="Genomic_DNA"/>
</dbReference>
<evidence type="ECO:0008006" key="3">
    <source>
        <dbReference type="Google" id="ProtNLM"/>
    </source>
</evidence>
<dbReference type="GeneID" id="15804053"/>
<organism evidence="1 2">
    <name type="scientific">Theileria equi strain WA</name>
    <dbReference type="NCBI Taxonomy" id="1537102"/>
    <lineage>
        <taxon>Eukaryota</taxon>
        <taxon>Sar</taxon>
        <taxon>Alveolata</taxon>
        <taxon>Apicomplexa</taxon>
        <taxon>Aconoidasida</taxon>
        <taxon>Piroplasmida</taxon>
        <taxon>Theileriidae</taxon>
        <taxon>Theileria</taxon>
    </lineage>
</organism>
<protein>
    <recommendedName>
        <fullName evidence="3">Signal peptide containing protein</fullName>
    </recommendedName>
</protein>
<dbReference type="VEuPathDB" id="PiroplasmaDB:BEWA_047200"/>
<evidence type="ECO:0000313" key="2">
    <source>
        <dbReference type="Proteomes" id="UP000031512"/>
    </source>
</evidence>
<dbReference type="Proteomes" id="UP000031512">
    <property type="component" value="Unassembled WGS sequence"/>
</dbReference>
<accession>L1LAH0</accession>
<dbReference type="Pfam" id="PF06331">
    <property type="entry name" value="Tfb5"/>
    <property type="match status" value="1"/>
</dbReference>
<dbReference type="GO" id="GO:0000439">
    <property type="term" value="C:transcription factor TFIIH core complex"/>
    <property type="evidence" value="ECO:0007669"/>
    <property type="project" value="InterPro"/>
</dbReference>
<dbReference type="STRING" id="1537102.L1LAH0"/>
<dbReference type="KEGG" id="beq:BEWA_047200"/>
<gene>
    <name evidence="1" type="ORF">BEWA_047200</name>
</gene>
<proteinExistence type="predicted"/>
<name>L1LAH0_THEEQ</name>
<keyword evidence="2" id="KW-1185">Reference proteome</keyword>
<sequence>MEIVKQINETKHFIIEQIDEGVALCNDDVHGFLKRHILGSSVSNTGTFPIKTDFDMKRFVHCLFFLLPLCHCGSVGRESLSTANDVNGQPEGPVIVRVEEDFTPYQRIPVTMDLTNPDSKLFEIEGEMQSEYPISVTPWREYYVTRVIYSGGTLWRSQDDWECTHVYAYSRANDTLLMMGFKRARRREYRALHRDKGGEWKEISMMAAYHLIFCTEKEGSENVTSV</sequence>
<reference evidence="1 2" key="1">
    <citation type="journal article" date="2012" name="BMC Genomics">
        <title>Comparative genomic analysis and phylogenetic position of Theileria equi.</title>
        <authorList>
            <person name="Kappmeyer L.S."/>
            <person name="Thiagarajan M."/>
            <person name="Herndon D.R."/>
            <person name="Ramsay J.D."/>
            <person name="Caler E."/>
            <person name="Djikeng A."/>
            <person name="Gillespie J.J."/>
            <person name="Lau A.O."/>
            <person name="Roalson E.H."/>
            <person name="Silva J.C."/>
            <person name="Silva M.G."/>
            <person name="Suarez C.E."/>
            <person name="Ueti M.W."/>
            <person name="Nene V.M."/>
            <person name="Mealey R.H."/>
            <person name="Knowles D.P."/>
            <person name="Brayton K.A."/>
        </authorList>
    </citation>
    <scope>NUCLEOTIDE SEQUENCE [LARGE SCALE GENOMIC DNA]</scope>
    <source>
        <strain evidence="1 2">WA</strain>
    </source>
</reference>
<dbReference type="InterPro" id="IPR009400">
    <property type="entry name" value="TFIIH_TTDA/Tfb5"/>
</dbReference>